<evidence type="ECO:0000256" key="1">
    <source>
        <dbReference type="SAM" id="MobiDB-lite"/>
    </source>
</evidence>
<accession>A0A4Y7SIH1</accession>
<keyword evidence="3" id="KW-1185">Reference proteome</keyword>
<gene>
    <name evidence="2" type="ORF">FA13DRAFT_1716735</name>
</gene>
<sequence length="306" mass="33101">MARTKQNAGKSSGAPAPRKSLIPKPSPTIRAKAEKTPRRSSRISTTSSKQPTVGFPTVTTSTLRHEAMGNKIIVTQFGPRLEPSSFCVECHDGTNLVRCGICSTPTCTSCVKVDTDHPIPVAWLPSPRAPYATSLISKLSSISPRGQTLSIKTIDKLVSILESNEFQGGQDTRNLFFLFTCGAAVKVPESQNNFRSSRSGMDIIQMAPVNLLIHASRATFSEFVMVFVLGRTLRSRVHYTAITPFGSHSGLVCIHPNGYSNIHLVPSVRQPFGIPHPHFLRVQGGSMTVVPADGPSGAWIKTVVKL</sequence>
<evidence type="ECO:0000313" key="2">
    <source>
        <dbReference type="EMBL" id="TEB21562.1"/>
    </source>
</evidence>
<feature type="region of interest" description="Disordered" evidence="1">
    <location>
        <begin position="1"/>
        <end position="56"/>
    </location>
</feature>
<dbReference type="OrthoDB" id="3067692at2759"/>
<dbReference type="EMBL" id="QPFP01000107">
    <property type="protein sequence ID" value="TEB21562.1"/>
    <property type="molecule type" value="Genomic_DNA"/>
</dbReference>
<feature type="compositionally biased region" description="Polar residues" evidence="1">
    <location>
        <begin position="1"/>
        <end position="10"/>
    </location>
</feature>
<reference evidence="2 3" key="1">
    <citation type="journal article" date="2019" name="Nat. Ecol. Evol.">
        <title>Megaphylogeny resolves global patterns of mushroom evolution.</title>
        <authorList>
            <person name="Varga T."/>
            <person name="Krizsan K."/>
            <person name="Foldi C."/>
            <person name="Dima B."/>
            <person name="Sanchez-Garcia M."/>
            <person name="Sanchez-Ramirez S."/>
            <person name="Szollosi G.J."/>
            <person name="Szarkandi J.G."/>
            <person name="Papp V."/>
            <person name="Albert L."/>
            <person name="Andreopoulos W."/>
            <person name="Angelini C."/>
            <person name="Antonin V."/>
            <person name="Barry K.W."/>
            <person name="Bougher N.L."/>
            <person name="Buchanan P."/>
            <person name="Buyck B."/>
            <person name="Bense V."/>
            <person name="Catcheside P."/>
            <person name="Chovatia M."/>
            <person name="Cooper J."/>
            <person name="Damon W."/>
            <person name="Desjardin D."/>
            <person name="Finy P."/>
            <person name="Geml J."/>
            <person name="Haridas S."/>
            <person name="Hughes K."/>
            <person name="Justo A."/>
            <person name="Karasinski D."/>
            <person name="Kautmanova I."/>
            <person name="Kiss B."/>
            <person name="Kocsube S."/>
            <person name="Kotiranta H."/>
            <person name="LaButti K.M."/>
            <person name="Lechner B.E."/>
            <person name="Liimatainen K."/>
            <person name="Lipzen A."/>
            <person name="Lukacs Z."/>
            <person name="Mihaltcheva S."/>
            <person name="Morgado L.N."/>
            <person name="Niskanen T."/>
            <person name="Noordeloos M.E."/>
            <person name="Ohm R.A."/>
            <person name="Ortiz-Santana B."/>
            <person name="Ovrebo C."/>
            <person name="Racz N."/>
            <person name="Riley R."/>
            <person name="Savchenko A."/>
            <person name="Shiryaev A."/>
            <person name="Soop K."/>
            <person name="Spirin V."/>
            <person name="Szebenyi C."/>
            <person name="Tomsovsky M."/>
            <person name="Tulloss R.E."/>
            <person name="Uehling J."/>
            <person name="Grigoriev I.V."/>
            <person name="Vagvolgyi C."/>
            <person name="Papp T."/>
            <person name="Martin F.M."/>
            <person name="Miettinen O."/>
            <person name="Hibbett D.S."/>
            <person name="Nagy L.G."/>
        </authorList>
    </citation>
    <scope>NUCLEOTIDE SEQUENCE [LARGE SCALE GENOMIC DNA]</scope>
    <source>
        <strain evidence="2 3">FP101781</strain>
    </source>
</reference>
<comment type="caution">
    <text evidence="2">The sequence shown here is derived from an EMBL/GenBank/DDBJ whole genome shotgun (WGS) entry which is preliminary data.</text>
</comment>
<evidence type="ECO:0000313" key="3">
    <source>
        <dbReference type="Proteomes" id="UP000298030"/>
    </source>
</evidence>
<organism evidence="2 3">
    <name type="scientific">Coprinellus micaceus</name>
    <name type="common">Glistening ink-cap mushroom</name>
    <name type="synonym">Coprinus micaceus</name>
    <dbReference type="NCBI Taxonomy" id="71717"/>
    <lineage>
        <taxon>Eukaryota</taxon>
        <taxon>Fungi</taxon>
        <taxon>Dikarya</taxon>
        <taxon>Basidiomycota</taxon>
        <taxon>Agaricomycotina</taxon>
        <taxon>Agaricomycetes</taxon>
        <taxon>Agaricomycetidae</taxon>
        <taxon>Agaricales</taxon>
        <taxon>Agaricineae</taxon>
        <taxon>Psathyrellaceae</taxon>
        <taxon>Coprinellus</taxon>
    </lineage>
</organism>
<proteinExistence type="predicted"/>
<dbReference type="Proteomes" id="UP000298030">
    <property type="component" value="Unassembled WGS sequence"/>
</dbReference>
<name>A0A4Y7SIH1_COPMI</name>
<protein>
    <submittedName>
        <fullName evidence="2">Uncharacterized protein</fullName>
    </submittedName>
</protein>
<dbReference type="AlphaFoldDB" id="A0A4Y7SIH1"/>